<evidence type="ECO:0000256" key="7">
    <source>
        <dbReference type="RuleBase" id="RU363032"/>
    </source>
</evidence>
<dbReference type="PATRIC" id="fig|1255043.3.peg.1203"/>
<feature type="transmembrane region" description="Helical" evidence="7">
    <location>
        <begin position="159"/>
        <end position="183"/>
    </location>
</feature>
<dbReference type="Proteomes" id="UP000010809">
    <property type="component" value="Chromosome"/>
</dbReference>
<evidence type="ECO:0000259" key="8">
    <source>
        <dbReference type="PROSITE" id="PS50928"/>
    </source>
</evidence>
<feature type="domain" description="ABC transmembrane type-1" evidence="8">
    <location>
        <begin position="71"/>
        <end position="287"/>
    </location>
</feature>
<keyword evidence="6 7" id="KW-0472">Membrane</keyword>
<evidence type="ECO:0000313" key="9">
    <source>
        <dbReference type="EMBL" id="AGA32865.1"/>
    </source>
</evidence>
<dbReference type="Gene3D" id="1.10.3720.10">
    <property type="entry name" value="MetI-like"/>
    <property type="match status" value="1"/>
</dbReference>
<evidence type="ECO:0000256" key="6">
    <source>
        <dbReference type="ARBA" id="ARBA00023136"/>
    </source>
</evidence>
<feature type="transmembrane region" description="Helical" evidence="7">
    <location>
        <begin position="108"/>
        <end position="128"/>
    </location>
</feature>
<evidence type="ECO:0000256" key="5">
    <source>
        <dbReference type="ARBA" id="ARBA00022989"/>
    </source>
</evidence>
<dbReference type="RefSeq" id="WP_015258002.1">
    <property type="nucleotide sequence ID" value="NC_019902.2"/>
</dbReference>
<dbReference type="PROSITE" id="PS50928">
    <property type="entry name" value="ABC_TM1"/>
    <property type="match status" value="1"/>
</dbReference>
<accession>L0DV68</accession>
<keyword evidence="3" id="KW-1003">Cell membrane</keyword>
<dbReference type="GO" id="GO:0055085">
    <property type="term" value="P:transmembrane transport"/>
    <property type="evidence" value="ECO:0007669"/>
    <property type="project" value="InterPro"/>
</dbReference>
<feature type="transmembrane region" description="Helical" evidence="7">
    <location>
        <begin position="12"/>
        <end position="39"/>
    </location>
</feature>
<sequence>MSRRHPGEGAAAWLLMTPALSGLLVFLLMPFGLAVVLSFSNLRMASPLPLEFVGFSNYTLAFTETGLARALLNNLLFALVVVPVQTALGLALALLLNRPLAGRAVFRTLFFLPVVFPLSLVAVVWVLIFAPGPDGLLNAALGFVTLGAWEPRDFLNEPFWALPAVMLTSIWQGAGFQMVVLLAGLQAIPRQLYEAAAVDGAGRWRQFLHVTLPGLRNPLVFVVIVTTLLSFRVFDQVRIMTRGGPQEASNTVIHEMVRTAFDQGHVAMGAAMSVVFFVVILGIALIQRRLLRQRGEVA</sequence>
<dbReference type="CDD" id="cd06261">
    <property type="entry name" value="TM_PBP2"/>
    <property type="match status" value="1"/>
</dbReference>
<dbReference type="InterPro" id="IPR000515">
    <property type="entry name" value="MetI-like"/>
</dbReference>
<keyword evidence="2 7" id="KW-0813">Transport</keyword>
<dbReference type="eggNOG" id="COG1175">
    <property type="taxonomic scope" value="Bacteria"/>
</dbReference>
<keyword evidence="10" id="KW-1185">Reference proteome</keyword>
<evidence type="ECO:0000256" key="3">
    <source>
        <dbReference type="ARBA" id="ARBA00022475"/>
    </source>
</evidence>
<evidence type="ECO:0000256" key="1">
    <source>
        <dbReference type="ARBA" id="ARBA00004651"/>
    </source>
</evidence>
<feature type="transmembrane region" description="Helical" evidence="7">
    <location>
        <begin position="266"/>
        <end position="286"/>
    </location>
</feature>
<dbReference type="SUPFAM" id="SSF161098">
    <property type="entry name" value="MetI-like"/>
    <property type="match status" value="1"/>
</dbReference>
<comment type="similarity">
    <text evidence="7">Belongs to the binding-protein-dependent transport system permease family.</text>
</comment>
<evidence type="ECO:0000313" key="10">
    <source>
        <dbReference type="Proteomes" id="UP000010809"/>
    </source>
</evidence>
<evidence type="ECO:0000256" key="4">
    <source>
        <dbReference type="ARBA" id="ARBA00022692"/>
    </source>
</evidence>
<dbReference type="EMBL" id="CP003989">
    <property type="protein sequence ID" value="AGA32865.1"/>
    <property type="molecule type" value="Genomic_DNA"/>
</dbReference>
<name>L0DV68_THIND</name>
<keyword evidence="5 7" id="KW-1133">Transmembrane helix</keyword>
<dbReference type="InterPro" id="IPR051393">
    <property type="entry name" value="ABC_transporter_permease"/>
</dbReference>
<protein>
    <submittedName>
        <fullName evidence="9">Binding-protein-dependent transport systems inner membrane component</fullName>
    </submittedName>
</protein>
<comment type="subcellular location">
    <subcellularLocation>
        <location evidence="1 7">Cell membrane</location>
        <topology evidence="1 7">Multi-pass membrane protein</topology>
    </subcellularLocation>
</comment>
<dbReference type="OrthoDB" id="9785347at2"/>
<dbReference type="KEGG" id="tni:TVNIR_1190"/>
<feature type="transmembrane region" description="Helical" evidence="7">
    <location>
        <begin position="215"/>
        <end position="234"/>
    </location>
</feature>
<dbReference type="GO" id="GO:0005886">
    <property type="term" value="C:plasma membrane"/>
    <property type="evidence" value="ECO:0007669"/>
    <property type="project" value="UniProtKB-SubCell"/>
</dbReference>
<keyword evidence="4 7" id="KW-0812">Transmembrane</keyword>
<evidence type="ECO:0000256" key="2">
    <source>
        <dbReference type="ARBA" id="ARBA00022448"/>
    </source>
</evidence>
<dbReference type="AlphaFoldDB" id="L0DV68"/>
<dbReference type="HOGENOM" id="CLU_016047_0_2_6"/>
<organism evidence="9 10">
    <name type="scientific">Thioalkalivibrio nitratireducens (strain DSM 14787 / UNIQEM 213 / ALEN2)</name>
    <dbReference type="NCBI Taxonomy" id="1255043"/>
    <lineage>
        <taxon>Bacteria</taxon>
        <taxon>Pseudomonadati</taxon>
        <taxon>Pseudomonadota</taxon>
        <taxon>Gammaproteobacteria</taxon>
        <taxon>Chromatiales</taxon>
        <taxon>Ectothiorhodospiraceae</taxon>
        <taxon>Thioalkalivibrio</taxon>
    </lineage>
</organism>
<feature type="transmembrane region" description="Helical" evidence="7">
    <location>
        <begin position="75"/>
        <end position="96"/>
    </location>
</feature>
<dbReference type="InterPro" id="IPR035906">
    <property type="entry name" value="MetI-like_sf"/>
</dbReference>
<reference evidence="9" key="1">
    <citation type="submission" date="2015-12" db="EMBL/GenBank/DDBJ databases">
        <authorList>
            <person name="Tikhonova T.V."/>
            <person name="Pavlov A.R."/>
            <person name="Beletsky A.V."/>
            <person name="Mardanov A.V."/>
            <person name="Sorokin D.Y."/>
            <person name="Ravin N.V."/>
            <person name="Popov V.O."/>
        </authorList>
    </citation>
    <scope>NUCLEOTIDE SEQUENCE</scope>
    <source>
        <strain evidence="9">DSM 14787</strain>
    </source>
</reference>
<proteinExistence type="inferred from homology"/>
<dbReference type="Pfam" id="PF00528">
    <property type="entry name" value="BPD_transp_1"/>
    <property type="match status" value="1"/>
</dbReference>
<dbReference type="PANTHER" id="PTHR30193">
    <property type="entry name" value="ABC TRANSPORTER PERMEASE PROTEIN"/>
    <property type="match status" value="1"/>
</dbReference>
<dbReference type="STRING" id="1255043.TVNIR_1190"/>
<dbReference type="PANTHER" id="PTHR30193:SF37">
    <property type="entry name" value="INNER MEMBRANE ABC TRANSPORTER PERMEASE PROTEIN YCJO"/>
    <property type="match status" value="1"/>
</dbReference>
<gene>
    <name evidence="9" type="primary">yurN [H]</name>
    <name evidence="9" type="ordered locus">TVNIR_1190</name>
</gene>